<organism evidence="2 3">
    <name type="scientific">Cafeteria roenbergensis</name>
    <name type="common">Marine flagellate</name>
    <dbReference type="NCBI Taxonomy" id="33653"/>
    <lineage>
        <taxon>Eukaryota</taxon>
        <taxon>Sar</taxon>
        <taxon>Stramenopiles</taxon>
        <taxon>Bigyra</taxon>
        <taxon>Opalozoa</taxon>
        <taxon>Bicosoecida</taxon>
        <taxon>Cafeteriaceae</taxon>
        <taxon>Cafeteria</taxon>
    </lineage>
</organism>
<proteinExistence type="predicted"/>
<feature type="compositionally biased region" description="Low complexity" evidence="1">
    <location>
        <begin position="278"/>
        <end position="291"/>
    </location>
</feature>
<gene>
    <name evidence="2" type="ORF">FNF31_01815</name>
</gene>
<comment type="caution">
    <text evidence="2">The sequence shown here is derived from an EMBL/GenBank/DDBJ whole genome shotgun (WGS) entry which is preliminary data.</text>
</comment>
<feature type="region of interest" description="Disordered" evidence="1">
    <location>
        <begin position="485"/>
        <end position="534"/>
    </location>
</feature>
<protein>
    <recommendedName>
        <fullName evidence="4">CCDC81 HU domain-containing protein</fullName>
    </recommendedName>
</protein>
<evidence type="ECO:0008006" key="4">
    <source>
        <dbReference type="Google" id="ProtNLM"/>
    </source>
</evidence>
<feature type="region of interest" description="Disordered" evidence="1">
    <location>
        <begin position="567"/>
        <end position="599"/>
    </location>
</feature>
<name>A0A5A8DJA7_CAFRO</name>
<dbReference type="AlphaFoldDB" id="A0A5A8DJA7"/>
<feature type="compositionally biased region" description="Acidic residues" evidence="1">
    <location>
        <begin position="509"/>
        <end position="520"/>
    </location>
</feature>
<evidence type="ECO:0000313" key="2">
    <source>
        <dbReference type="EMBL" id="KAA0165466.1"/>
    </source>
</evidence>
<evidence type="ECO:0000256" key="1">
    <source>
        <dbReference type="SAM" id="MobiDB-lite"/>
    </source>
</evidence>
<accession>A0A5A8DJA7</accession>
<evidence type="ECO:0000313" key="3">
    <source>
        <dbReference type="Proteomes" id="UP000325113"/>
    </source>
</evidence>
<reference evidence="2 3" key="1">
    <citation type="submission" date="2019-07" db="EMBL/GenBank/DDBJ databases">
        <title>Genomes of Cafeteria roenbergensis.</title>
        <authorList>
            <person name="Fischer M.G."/>
            <person name="Hackl T."/>
            <person name="Roman M."/>
        </authorList>
    </citation>
    <scope>NUCLEOTIDE SEQUENCE [LARGE SCALE GENOMIC DNA]</scope>
    <source>
        <strain evidence="2 3">Cflag</strain>
    </source>
</reference>
<sequence>MAAPAAYTLRELLKDASKHALPVGPDSAATAARVHELLEAARTHSDAAPAGKPGLQNPAPLPNTLLRVETLAKAVEALGLIVASRLAEGHAVRIKGFALFFHRRFGHGIRLPQFQLDDRFAAVYGISSAQSAGRVPETVPEKVSAAQVATVAHLSPELAATAVAVVVGRLGETMQSGALVSVDIPYLGTMSSRGARVEMAFRRELATDVPVVPSEPPVTLGREAVSAARRIAATTGAGAAEAGEAGFSLAATQAALPGRGSAPPGSRIGGGSARLQPGRRAAGAGGSAAARKPGDRRTGAAAAAGAGGAASTSLLDGGYGDGAAADGQDARVHAGASADLSAAGPSGRTLALAAATAAAAVPQLRMGALRGTAVPPDPVAAEWDLSTVQEEGEHKGAGDAATLARAVDASPRLQAREARAYPPLTELFSVTRAAATRDCDVDPAVAAAAAGSAVAGEARFVAGFAPAATADALGLGAGPLGPYTVGRGGSGGDTLGATVGARGRRGDDTSSDEDDGDDGTSDTKAASDRVGGSGGCGASATLVDSIGARLNPAAALLRVSAGAEGVSWASSAARGSAQEHQADPPSGRAPPENSSAAGG</sequence>
<feature type="region of interest" description="Disordered" evidence="1">
    <location>
        <begin position="256"/>
        <end position="306"/>
    </location>
</feature>
<dbReference type="EMBL" id="VLTM01000012">
    <property type="protein sequence ID" value="KAA0165466.1"/>
    <property type="molecule type" value="Genomic_DNA"/>
</dbReference>
<dbReference type="Proteomes" id="UP000325113">
    <property type="component" value="Unassembled WGS sequence"/>
</dbReference>